<feature type="disulfide bond" description="Redox-active" evidence="4">
    <location>
        <begin position="241"/>
        <end position="247"/>
    </location>
</feature>
<dbReference type="AlphaFoldDB" id="A0A4R1HLF0"/>
<dbReference type="GO" id="GO:0046872">
    <property type="term" value="F:metal ion binding"/>
    <property type="evidence" value="ECO:0007669"/>
    <property type="project" value="UniProtKB-KW"/>
</dbReference>
<dbReference type="Gene3D" id="3.40.30.10">
    <property type="entry name" value="Glutaredoxin"/>
    <property type="match status" value="1"/>
</dbReference>
<dbReference type="RefSeq" id="WP_132431902.1">
    <property type="nucleotide sequence ID" value="NZ_SMFZ01000002.1"/>
</dbReference>
<evidence type="ECO:0000256" key="2">
    <source>
        <dbReference type="ARBA" id="ARBA00023008"/>
    </source>
</evidence>
<evidence type="ECO:0000313" key="7">
    <source>
        <dbReference type="Proteomes" id="UP000295560"/>
    </source>
</evidence>
<comment type="caution">
    <text evidence="6">The sequence shown here is derived from an EMBL/GenBank/DDBJ whole genome shotgun (WGS) entry which is preliminary data.</text>
</comment>
<feature type="binding site" evidence="3">
    <location>
        <position position="241"/>
    </location>
    <ligand>
        <name>Cu cation</name>
        <dbReference type="ChEBI" id="CHEBI:23378"/>
    </ligand>
</feature>
<feature type="domain" description="Thioredoxin" evidence="5">
    <location>
        <begin position="202"/>
        <end position="366"/>
    </location>
</feature>
<evidence type="ECO:0000256" key="3">
    <source>
        <dbReference type="PIRSR" id="PIRSR603782-1"/>
    </source>
</evidence>
<dbReference type="EMBL" id="SMFZ01000002">
    <property type="protein sequence ID" value="TCK22798.1"/>
    <property type="molecule type" value="Genomic_DNA"/>
</dbReference>
<dbReference type="PROSITE" id="PS51352">
    <property type="entry name" value="THIOREDOXIN_2"/>
    <property type="match status" value="1"/>
</dbReference>
<sequence>MTAARPAPGTDAGEWIDTLRRCPDAGDELVALLPENGPLFDGRDAPEATRIRGYVLAAFADAGMPDAALPYVRESLELGAEAYEIAGAAIGVRGHPDPPADVVAALGRAVRHLVAIDATVSFESYRPSWPFTSPTTGTQEVITTLVALASSHPTARAVLLGLAGESRRLPAAARARVAEAVAALPEDAPEPVHPCCSSTAVIPDGVGTGPVELEDQDGGHIGFDEFVVGRPSVVTFFHTRCENPYKCSATVSRLVALRRALDAGGPTVRIAGITYDPAFDRPDRLRTYGADRGLCFGPDTRFFRAVSGFDELRARFDLGVGYGASTVGRHRIELHVLDAGGRVTASFTRVGWEPEEVLAALDRASGS</sequence>
<accession>A0A4R1HLF0</accession>
<dbReference type="Proteomes" id="UP000295560">
    <property type="component" value="Unassembled WGS sequence"/>
</dbReference>
<evidence type="ECO:0000256" key="1">
    <source>
        <dbReference type="ARBA" id="ARBA00010996"/>
    </source>
</evidence>
<feature type="binding site" evidence="3">
    <location>
        <position position="247"/>
    </location>
    <ligand>
        <name>Cu cation</name>
        <dbReference type="ChEBI" id="CHEBI:23378"/>
    </ligand>
</feature>
<dbReference type="Pfam" id="PF02630">
    <property type="entry name" value="SCO1-SenC"/>
    <property type="match status" value="1"/>
</dbReference>
<keyword evidence="4" id="KW-1015">Disulfide bond</keyword>
<keyword evidence="2 3" id="KW-0186">Copper</keyword>
<gene>
    <name evidence="6" type="ORF">EV378_6809</name>
</gene>
<evidence type="ECO:0000313" key="6">
    <source>
        <dbReference type="EMBL" id="TCK22798.1"/>
    </source>
</evidence>
<keyword evidence="7" id="KW-1185">Reference proteome</keyword>
<evidence type="ECO:0000256" key="4">
    <source>
        <dbReference type="PIRSR" id="PIRSR603782-2"/>
    </source>
</evidence>
<dbReference type="InterPro" id="IPR003782">
    <property type="entry name" value="SCO1/SenC"/>
</dbReference>
<dbReference type="SUPFAM" id="SSF52833">
    <property type="entry name" value="Thioredoxin-like"/>
    <property type="match status" value="1"/>
</dbReference>
<keyword evidence="3" id="KW-0479">Metal-binding</keyword>
<reference evidence="6 7" key="1">
    <citation type="submission" date="2019-03" db="EMBL/GenBank/DDBJ databases">
        <title>Sequencing the genomes of 1000 actinobacteria strains.</title>
        <authorList>
            <person name="Klenk H.-P."/>
        </authorList>
    </citation>
    <scope>NUCLEOTIDE SEQUENCE [LARGE SCALE GENOMIC DNA]</scope>
    <source>
        <strain evidence="6 7">DSM 44969</strain>
    </source>
</reference>
<dbReference type="InterPro" id="IPR013766">
    <property type="entry name" value="Thioredoxin_domain"/>
</dbReference>
<evidence type="ECO:0000259" key="5">
    <source>
        <dbReference type="PROSITE" id="PS51352"/>
    </source>
</evidence>
<comment type="similarity">
    <text evidence="1">Belongs to the SCO1/2 family.</text>
</comment>
<name>A0A4R1HLF0_PSEEN</name>
<organism evidence="6 7">
    <name type="scientific">Pseudonocardia endophytica</name>
    <dbReference type="NCBI Taxonomy" id="401976"/>
    <lineage>
        <taxon>Bacteria</taxon>
        <taxon>Bacillati</taxon>
        <taxon>Actinomycetota</taxon>
        <taxon>Actinomycetes</taxon>
        <taxon>Pseudonocardiales</taxon>
        <taxon>Pseudonocardiaceae</taxon>
        <taxon>Pseudonocardia</taxon>
    </lineage>
</organism>
<protein>
    <submittedName>
        <fullName evidence="6">Cytochrome oxidase Cu insertion factor (SCO1/SenC/PrrC family)</fullName>
    </submittedName>
</protein>
<proteinExistence type="inferred from homology"/>
<dbReference type="InterPro" id="IPR036249">
    <property type="entry name" value="Thioredoxin-like_sf"/>
</dbReference>
<dbReference type="OrthoDB" id="8199919at2"/>